<dbReference type="InterPro" id="IPR050739">
    <property type="entry name" value="MFP"/>
</dbReference>
<evidence type="ECO:0008006" key="13">
    <source>
        <dbReference type="Google" id="ProtNLM"/>
    </source>
</evidence>
<organism evidence="12">
    <name type="scientific">hydrothermal vent metagenome</name>
    <dbReference type="NCBI Taxonomy" id="652676"/>
    <lineage>
        <taxon>unclassified sequences</taxon>
        <taxon>metagenomes</taxon>
        <taxon>ecological metagenomes</taxon>
    </lineage>
</organism>
<dbReference type="Pfam" id="PF26002">
    <property type="entry name" value="Beta-barrel_AprE"/>
    <property type="match status" value="1"/>
</dbReference>
<evidence type="ECO:0000256" key="6">
    <source>
        <dbReference type="ARBA" id="ARBA00022692"/>
    </source>
</evidence>
<dbReference type="InterPro" id="IPR058781">
    <property type="entry name" value="HH_AprE-like"/>
</dbReference>
<protein>
    <recommendedName>
        <fullName evidence="13">Membrane fusion protein (MFP) family protein</fullName>
    </recommendedName>
</protein>
<comment type="subcellular location">
    <subcellularLocation>
        <location evidence="1">Cell inner membrane</location>
        <topology evidence="1">Single-pass membrane protein</topology>
    </subcellularLocation>
</comment>
<dbReference type="AlphaFoldDB" id="A0A3B0TII5"/>
<evidence type="ECO:0000256" key="5">
    <source>
        <dbReference type="ARBA" id="ARBA00022519"/>
    </source>
</evidence>
<comment type="similarity">
    <text evidence="2">Belongs to the membrane fusion protein (MFP) (TC 8.A.1) family.</text>
</comment>
<feature type="coiled-coil region" evidence="9">
    <location>
        <begin position="242"/>
        <end position="272"/>
    </location>
</feature>
<evidence type="ECO:0000256" key="4">
    <source>
        <dbReference type="ARBA" id="ARBA00022475"/>
    </source>
</evidence>
<dbReference type="PANTHER" id="PTHR30386:SF26">
    <property type="entry name" value="TRANSPORT PROTEIN COMB"/>
    <property type="match status" value="1"/>
</dbReference>
<proteinExistence type="inferred from homology"/>
<dbReference type="EMBL" id="UOEH01000545">
    <property type="protein sequence ID" value="VAW06856.1"/>
    <property type="molecule type" value="Genomic_DNA"/>
</dbReference>
<keyword evidence="7" id="KW-1133">Transmembrane helix</keyword>
<dbReference type="Gene3D" id="2.40.50.100">
    <property type="match status" value="1"/>
</dbReference>
<feature type="domain" description="AprE-like long alpha-helical hairpin" evidence="10">
    <location>
        <begin position="113"/>
        <end position="294"/>
    </location>
</feature>
<evidence type="ECO:0000256" key="9">
    <source>
        <dbReference type="SAM" id="Coils"/>
    </source>
</evidence>
<evidence type="ECO:0000256" key="1">
    <source>
        <dbReference type="ARBA" id="ARBA00004377"/>
    </source>
</evidence>
<evidence type="ECO:0000256" key="8">
    <source>
        <dbReference type="ARBA" id="ARBA00023136"/>
    </source>
</evidence>
<evidence type="ECO:0000256" key="2">
    <source>
        <dbReference type="ARBA" id="ARBA00009477"/>
    </source>
</evidence>
<keyword evidence="5" id="KW-0997">Cell inner membrane</keyword>
<sequence>MNTDQKLPAHQPLSVGERHGISLPLELEEGAPPVLMRSAMAIISGLVLMLLVWANIAQIRELSVATGEISPYGSTREVAHLEGGIVDEVLIKPGDNVQAGDAIVQLRVENAGGEYDRIESRRANLLMEAERLAAQIEGRSPEFTTDAGKWSSLATEQLAIFNSSVNQHTAMMATLAAKQSSAQSDIIGARADHKAKNQLVSYAREQLQIQEELIEEGFTSKQAYLEAKAAYAGAQAAAAASKARFEQTKRALESATSELENADATYKNRAAEQRADAIAELAELARPLQSLEDRAQRLTVRAPVSGIVKSVAVDGAGDVVRPGGLVAEITPASNTLFAEVRVNPKDIGHVIIGQETDVSVTAFDPNRYGKIKGRIMHISADTFTNERTRETYYIAYVALDDDSGSSDRLIEMLTPGMQVRAEIITESRSLMQYMLKPVLRPLNRAFSER</sequence>
<dbReference type="Pfam" id="PF25994">
    <property type="entry name" value="HH_AprE"/>
    <property type="match status" value="1"/>
</dbReference>
<keyword evidence="4" id="KW-1003">Cell membrane</keyword>
<dbReference type="PRINTS" id="PR01490">
    <property type="entry name" value="RTXTOXIND"/>
</dbReference>
<evidence type="ECO:0000256" key="7">
    <source>
        <dbReference type="ARBA" id="ARBA00022989"/>
    </source>
</evidence>
<evidence type="ECO:0000259" key="10">
    <source>
        <dbReference type="Pfam" id="PF25994"/>
    </source>
</evidence>
<evidence type="ECO:0000256" key="3">
    <source>
        <dbReference type="ARBA" id="ARBA00022448"/>
    </source>
</evidence>
<accession>A0A3B0TII5</accession>
<dbReference type="InterPro" id="IPR010129">
    <property type="entry name" value="T1SS_HlyD"/>
</dbReference>
<keyword evidence="3" id="KW-0813">Transport</keyword>
<dbReference type="Gene3D" id="2.40.30.170">
    <property type="match status" value="1"/>
</dbReference>
<gene>
    <name evidence="12" type="ORF">MNBD_ALPHA05-405</name>
</gene>
<dbReference type="GO" id="GO:0005886">
    <property type="term" value="C:plasma membrane"/>
    <property type="evidence" value="ECO:0007669"/>
    <property type="project" value="UniProtKB-SubCell"/>
</dbReference>
<reference evidence="12" key="1">
    <citation type="submission" date="2018-06" db="EMBL/GenBank/DDBJ databases">
        <authorList>
            <person name="Zhirakovskaya E."/>
        </authorList>
    </citation>
    <scope>NUCLEOTIDE SEQUENCE</scope>
</reference>
<keyword evidence="8" id="KW-0472">Membrane</keyword>
<dbReference type="PANTHER" id="PTHR30386">
    <property type="entry name" value="MEMBRANE FUSION SUBUNIT OF EMRAB-TOLC MULTIDRUG EFFLUX PUMP"/>
    <property type="match status" value="1"/>
</dbReference>
<evidence type="ECO:0000259" key="11">
    <source>
        <dbReference type="Pfam" id="PF26002"/>
    </source>
</evidence>
<dbReference type="InterPro" id="IPR006144">
    <property type="entry name" value="Secretion_HlyD_CS"/>
</dbReference>
<dbReference type="NCBIfam" id="TIGR01843">
    <property type="entry name" value="type_I_hlyD"/>
    <property type="match status" value="1"/>
</dbReference>
<dbReference type="InterPro" id="IPR058982">
    <property type="entry name" value="Beta-barrel_AprE"/>
</dbReference>
<feature type="domain" description="AprE-like beta-barrel" evidence="11">
    <location>
        <begin position="336"/>
        <end position="425"/>
    </location>
</feature>
<keyword evidence="9" id="KW-0175">Coiled coil</keyword>
<dbReference type="PROSITE" id="PS00543">
    <property type="entry name" value="HLYD_FAMILY"/>
    <property type="match status" value="1"/>
</dbReference>
<keyword evidence="6" id="KW-0812">Transmembrane</keyword>
<dbReference type="GO" id="GO:0009306">
    <property type="term" value="P:protein secretion"/>
    <property type="evidence" value="ECO:0007669"/>
    <property type="project" value="InterPro"/>
</dbReference>
<evidence type="ECO:0000313" key="12">
    <source>
        <dbReference type="EMBL" id="VAW06856.1"/>
    </source>
</evidence>
<name>A0A3B0TII5_9ZZZZ</name>